<dbReference type="AlphaFoldDB" id="A0A3G6J5M0"/>
<reference evidence="1 2" key="1">
    <citation type="submission" date="2018-11" db="EMBL/GenBank/DDBJ databases">
        <authorList>
            <person name="Kleinhagauer T."/>
            <person name="Glaeser S.P."/>
            <person name="Spergser J."/>
            <person name="Ruckert C."/>
            <person name="Kaempfer P."/>
            <person name="Busse H.-J."/>
        </authorList>
    </citation>
    <scope>NUCLEOTIDE SEQUENCE [LARGE SCALE GENOMIC DNA]</scope>
    <source>
        <strain evidence="1 2">200CH</strain>
    </source>
</reference>
<gene>
    <name evidence="1" type="ORF">CCHOA_04915</name>
</gene>
<accession>A0A3G6J5M0</accession>
<dbReference type="EMBL" id="CP033896">
    <property type="protein sequence ID" value="AZA13391.1"/>
    <property type="molecule type" value="Genomic_DNA"/>
</dbReference>
<evidence type="ECO:0008006" key="3">
    <source>
        <dbReference type="Google" id="ProtNLM"/>
    </source>
</evidence>
<proteinExistence type="predicted"/>
<keyword evidence="2" id="KW-1185">Reference proteome</keyword>
<organism evidence="1 2">
    <name type="scientific">Corynebacterium choanae</name>
    <dbReference type="NCBI Taxonomy" id="1862358"/>
    <lineage>
        <taxon>Bacteria</taxon>
        <taxon>Bacillati</taxon>
        <taxon>Actinomycetota</taxon>
        <taxon>Actinomycetes</taxon>
        <taxon>Mycobacteriales</taxon>
        <taxon>Corynebacteriaceae</taxon>
        <taxon>Corynebacterium</taxon>
    </lineage>
</organism>
<dbReference type="Proteomes" id="UP000269019">
    <property type="component" value="Chromosome"/>
</dbReference>
<dbReference type="KEGG" id="ccho:CCHOA_04915"/>
<evidence type="ECO:0000313" key="1">
    <source>
        <dbReference type="EMBL" id="AZA13391.1"/>
    </source>
</evidence>
<evidence type="ECO:0000313" key="2">
    <source>
        <dbReference type="Proteomes" id="UP000269019"/>
    </source>
</evidence>
<sequence length="315" mass="33831">MTQAAQPTDNLDTLRTICTDAGLQVTTGEDNYLQVTLRDGVDCRIIPGEIITIQRILPDEFPAADYVALAVVMNNANANLHTPHLALGTDQRELTTLLRDDHGRLTLTVSWHIPAAASPAQLLATLDHITTLHPAITQFATDVTNQLATDTADTTTAVATFAAAAAANPMPAAHPTTDQLPVTRERICTWFATRGITDLPFDPATNTFALSFDGTPIDIHLQPHTLAMVIAAPIPATSEPDLTAVMHTTATATSQHPATLTALNDQQHGWRLLASMQLHHGGVATDTQLTTMLRQLIVQPAAQLKAALAHLREHH</sequence>
<dbReference type="RefSeq" id="WP_123927427.1">
    <property type="nucleotide sequence ID" value="NZ_CP033896.1"/>
</dbReference>
<dbReference type="OrthoDB" id="4401012at2"/>
<name>A0A3G6J5M0_9CORY</name>
<protein>
    <recommendedName>
        <fullName evidence="3">YbjN domain-containing protein</fullName>
    </recommendedName>
</protein>